<keyword evidence="4" id="KW-0479">Metal-binding</keyword>
<evidence type="ECO:0000256" key="1">
    <source>
        <dbReference type="ARBA" id="ARBA00004711"/>
    </source>
</evidence>
<protein>
    <recommendedName>
        <fullName evidence="8">Carbamoyltransferase HypF</fullName>
        <ecNumber evidence="8">6.2.-.-</ecNumber>
    </recommendedName>
</protein>
<dbReference type="InterPro" id="IPR055128">
    <property type="entry name" value="HypF_C_2"/>
</dbReference>
<dbReference type="EC" id="6.2.-.-" evidence="8"/>
<dbReference type="SUPFAM" id="SSF54975">
    <property type="entry name" value="Acylphosphatase/BLUF domain-like"/>
    <property type="match status" value="1"/>
</dbReference>
<feature type="active site" evidence="9">
    <location>
        <position position="38"/>
    </location>
</feature>
<comment type="pathway">
    <text evidence="1 8">Protein modification; [NiFe] hydrogenase maturation.</text>
</comment>
<feature type="active site" evidence="9">
    <location>
        <position position="20"/>
    </location>
</feature>
<dbReference type="InterPro" id="IPR036046">
    <property type="entry name" value="Acylphosphatase-like_dom_sf"/>
</dbReference>
<dbReference type="Proteomes" id="UP001449225">
    <property type="component" value="Unassembled WGS sequence"/>
</dbReference>
<dbReference type="GO" id="GO:0016874">
    <property type="term" value="F:ligase activity"/>
    <property type="evidence" value="ECO:0007669"/>
    <property type="project" value="UniProtKB-KW"/>
</dbReference>
<dbReference type="PANTHER" id="PTHR42959:SF1">
    <property type="entry name" value="CARBAMOYLTRANSFERASE HYPF"/>
    <property type="match status" value="1"/>
</dbReference>
<accession>A0ABU9TPH9</accession>
<dbReference type="Gene3D" id="3.30.110.120">
    <property type="match status" value="1"/>
</dbReference>
<comment type="function">
    <text evidence="8">Involved in the maturation of [NiFe] hydrogenases. Along with HypE, it catalyzes the synthesis of the CN ligands of the active site iron of [NiFe]-hydrogenases. HypF functions as a carbamoyl transferase using carbamoylphosphate as a substrate and transferring the carboxamido moiety in an ATP-dependent reaction to the thiolate of the C-terminal cysteine of HypE yielding a protein-S-carboxamide.</text>
</comment>
<keyword evidence="13" id="KW-1185">Reference proteome</keyword>
<dbReference type="SUPFAM" id="SSF55821">
    <property type="entry name" value="YrdC/RibB"/>
    <property type="match status" value="1"/>
</dbReference>
<comment type="catalytic activity">
    <reaction evidence="7 8">
        <text>C-terminal L-cysteinyl-[HypE protein] + carbamoyl phosphate + ATP + H2O = C-terminal S-carboxamide-L-cysteinyl-[HypE protein] + AMP + phosphate + diphosphate + H(+)</text>
        <dbReference type="Rhea" id="RHEA:55636"/>
        <dbReference type="Rhea" id="RHEA-COMP:14247"/>
        <dbReference type="Rhea" id="RHEA-COMP:14392"/>
        <dbReference type="ChEBI" id="CHEBI:15377"/>
        <dbReference type="ChEBI" id="CHEBI:15378"/>
        <dbReference type="ChEBI" id="CHEBI:30616"/>
        <dbReference type="ChEBI" id="CHEBI:33019"/>
        <dbReference type="ChEBI" id="CHEBI:43474"/>
        <dbReference type="ChEBI" id="CHEBI:58228"/>
        <dbReference type="ChEBI" id="CHEBI:76913"/>
        <dbReference type="ChEBI" id="CHEBI:139126"/>
        <dbReference type="ChEBI" id="CHEBI:456215"/>
    </reaction>
</comment>
<dbReference type="InterPro" id="IPR041440">
    <property type="entry name" value="HypF_C"/>
</dbReference>
<evidence type="ECO:0000259" key="11">
    <source>
        <dbReference type="PROSITE" id="PS51163"/>
    </source>
</evidence>
<keyword evidence="3 12" id="KW-0436">Ligase</keyword>
<dbReference type="Gene3D" id="3.30.420.360">
    <property type="match status" value="1"/>
</dbReference>
<name>A0ABU9TPH9_9GAMM</name>
<comment type="similarity">
    <text evidence="2 8">Belongs to the carbamoyltransferase HypF family.</text>
</comment>
<dbReference type="Pfam" id="PF01300">
    <property type="entry name" value="Sua5_yciO_yrdC"/>
    <property type="match status" value="1"/>
</dbReference>
<dbReference type="EMBL" id="JBBMRA010000002">
    <property type="protein sequence ID" value="MEM5535507.1"/>
    <property type="molecule type" value="Genomic_DNA"/>
</dbReference>
<feature type="domain" description="YrdC-like" evidence="11">
    <location>
        <begin position="201"/>
        <end position="402"/>
    </location>
</feature>
<dbReference type="PROSITE" id="PS00150">
    <property type="entry name" value="ACYLPHOSPHATASE_1"/>
    <property type="match status" value="1"/>
</dbReference>
<evidence type="ECO:0000256" key="5">
    <source>
        <dbReference type="ARBA" id="ARBA00022771"/>
    </source>
</evidence>
<evidence type="ECO:0000313" key="13">
    <source>
        <dbReference type="Proteomes" id="UP001449225"/>
    </source>
</evidence>
<evidence type="ECO:0000256" key="8">
    <source>
        <dbReference type="PIRNR" id="PIRNR006256"/>
    </source>
</evidence>
<dbReference type="InterPro" id="IPR006070">
    <property type="entry name" value="Sua5-like_dom"/>
</dbReference>
<evidence type="ECO:0000259" key="10">
    <source>
        <dbReference type="PROSITE" id="PS51160"/>
    </source>
</evidence>
<evidence type="ECO:0000256" key="4">
    <source>
        <dbReference type="ARBA" id="ARBA00022723"/>
    </source>
</evidence>
<dbReference type="Gene3D" id="3.90.870.50">
    <property type="match status" value="1"/>
</dbReference>
<dbReference type="RefSeq" id="WP_342853773.1">
    <property type="nucleotide sequence ID" value="NZ_JBBMRA010000002.1"/>
</dbReference>
<comment type="caution">
    <text evidence="12">The sequence shown here is derived from an EMBL/GenBank/DDBJ whole genome shotgun (WGS) entry which is preliminary data.</text>
</comment>
<dbReference type="Pfam" id="PF00708">
    <property type="entry name" value="Acylphosphatase"/>
    <property type="match status" value="1"/>
</dbReference>
<evidence type="ECO:0000256" key="7">
    <source>
        <dbReference type="ARBA" id="ARBA00048220"/>
    </source>
</evidence>
<dbReference type="PANTHER" id="PTHR42959">
    <property type="entry name" value="CARBAMOYLTRANSFERASE"/>
    <property type="match status" value="1"/>
</dbReference>
<dbReference type="InterPro" id="IPR001792">
    <property type="entry name" value="Acylphosphatase-like_dom"/>
</dbReference>
<dbReference type="InterPro" id="IPR017945">
    <property type="entry name" value="DHBP_synth_RibB-like_a/b_dom"/>
</dbReference>
<dbReference type="InterPro" id="IPR051060">
    <property type="entry name" value="Carbamoyltrans_HypF-like"/>
</dbReference>
<keyword evidence="9" id="KW-0378">Hydrolase</keyword>
<dbReference type="PROSITE" id="PS51160">
    <property type="entry name" value="ACYLPHOSPHATASE_3"/>
    <property type="match status" value="1"/>
</dbReference>
<feature type="domain" description="Acylphosphatase-like" evidence="10">
    <location>
        <begin position="5"/>
        <end position="92"/>
    </location>
</feature>
<keyword evidence="6" id="KW-0862">Zinc</keyword>
<evidence type="ECO:0000256" key="9">
    <source>
        <dbReference type="PROSITE-ProRule" id="PRU00520"/>
    </source>
</evidence>
<dbReference type="Pfam" id="PF17788">
    <property type="entry name" value="HypF_C"/>
    <property type="match status" value="1"/>
</dbReference>
<dbReference type="Pfam" id="PF22521">
    <property type="entry name" value="HypF_C_2"/>
    <property type="match status" value="1"/>
</dbReference>
<proteinExistence type="inferred from homology"/>
<dbReference type="InterPro" id="IPR011125">
    <property type="entry name" value="Znf_HypF"/>
</dbReference>
<dbReference type="InterPro" id="IPR004421">
    <property type="entry name" value="Carbamoyltransferase_HypF"/>
</dbReference>
<evidence type="ECO:0000256" key="6">
    <source>
        <dbReference type="ARBA" id="ARBA00022833"/>
    </source>
</evidence>
<dbReference type="NCBIfam" id="TIGR00143">
    <property type="entry name" value="hypF"/>
    <property type="match status" value="1"/>
</dbReference>
<sequence length="815" mass="88824">MSISAYNLRVKGQVQGVGFRPFVHNLAARLGVCGFVKNGPQGVVIHAQAETAVLTQFKQRLLDEQPSMSLIETIDMTPAQVVPTLTDFSIKTSETGALDLGVTPDAAVCRECLAELFDPHNRRYRYPFINCTHCGPRYSLIKALPYDRKHTTMADFAFCQPCLDEYKAADNRRFHAQPNACATCGPTLFFHNAKGEKQASIDPIAETLEVINRGGIVAIKGIGGFHLACDGRNDEAVKRLRVLKQRGQKPFAIMAANPASLAPYIDLTVERTQRLQAMDAPIVLCPIKENQSSTLSKVIAPQLAWMGVMLPHSPVHHLLFHKAAGEPTGLKWLDQPQALLLVMTSANRCGNPLLIDNQKALTELTGIADGFLLHNRDIHVRCDDSVVSAVGEKPRLIRRGRGLSPQFIPLSCGFSIVDKSVLAVGSFFKNTLCLTKGDRAYVSQYMGDLDNPECCRALHTTVEHLTSLLGIKPDLVVSDLHPDFYSTQFAEHYSQEHSIPLIKVQHHHAHIASVVAEHQIKTPVLGVALDGFGLGLEGELWGGELLYVHQGEFTRLAHLSPLTLPGGERAAKEPWRMAAAALYDLGRGEEISQRFADQPGADLIGQLLDKQLNCPTTTSAGRLFDTVAGLLGITTTNQYEAQAAMMLESLAYTYLQNHPWPEASPLIDSVDGNLNCAPLLAAISHCEDAGYGAALFHQQLIDGLARWISEQSQRTAVTKVVLAGGCFLNALLTDGVTRQLQANNIDLYCAEKLPCNDGGIALGQAHIALEMEVKKSASFEQNSLNKNNTQLQTCNHVGQVVSDGAVNSAEIKRCV</sequence>
<evidence type="ECO:0000256" key="3">
    <source>
        <dbReference type="ARBA" id="ARBA00022598"/>
    </source>
</evidence>
<dbReference type="InterPro" id="IPR017968">
    <property type="entry name" value="Acylphosphatase_CS"/>
</dbReference>
<dbReference type="Pfam" id="PF07503">
    <property type="entry name" value="zf-HYPF"/>
    <property type="match status" value="2"/>
</dbReference>
<reference evidence="12 13" key="1">
    <citation type="submission" date="2024-03" db="EMBL/GenBank/DDBJ databases">
        <title>Community enrichment and isolation of bacterial strains for fucoidan degradation.</title>
        <authorList>
            <person name="Sichert A."/>
        </authorList>
    </citation>
    <scope>NUCLEOTIDE SEQUENCE [LARGE SCALE GENOMIC DNA]</scope>
    <source>
        <strain evidence="12 13">AS76</strain>
    </source>
</reference>
<dbReference type="PIRSF" id="PIRSF006256">
    <property type="entry name" value="CMPcnvr_hdrg_mat"/>
    <property type="match status" value="1"/>
</dbReference>
<organism evidence="12 13">
    <name type="scientific">Neptuniibacter pectenicola</name>
    <dbReference type="NCBI Taxonomy" id="1806669"/>
    <lineage>
        <taxon>Bacteria</taxon>
        <taxon>Pseudomonadati</taxon>
        <taxon>Pseudomonadota</taxon>
        <taxon>Gammaproteobacteria</taxon>
        <taxon>Oceanospirillales</taxon>
        <taxon>Oceanospirillaceae</taxon>
        <taxon>Neptuniibacter</taxon>
    </lineage>
</organism>
<keyword evidence="5" id="KW-0863">Zinc-finger</keyword>
<gene>
    <name evidence="12" type="primary">hypF</name>
    <name evidence="12" type="ORF">WNY58_03775</name>
</gene>
<dbReference type="PROSITE" id="PS51163">
    <property type="entry name" value="YRDC"/>
    <property type="match status" value="1"/>
</dbReference>
<evidence type="ECO:0000313" key="12">
    <source>
        <dbReference type="EMBL" id="MEM5535507.1"/>
    </source>
</evidence>
<evidence type="ECO:0000256" key="2">
    <source>
        <dbReference type="ARBA" id="ARBA00008097"/>
    </source>
</evidence>
<dbReference type="Gene3D" id="3.30.420.40">
    <property type="match status" value="1"/>
</dbReference>
<comment type="catalytic activity">
    <reaction evidence="9">
        <text>an acyl phosphate + H2O = a carboxylate + phosphate + H(+)</text>
        <dbReference type="Rhea" id="RHEA:14965"/>
        <dbReference type="ChEBI" id="CHEBI:15377"/>
        <dbReference type="ChEBI" id="CHEBI:15378"/>
        <dbReference type="ChEBI" id="CHEBI:29067"/>
        <dbReference type="ChEBI" id="CHEBI:43474"/>
        <dbReference type="ChEBI" id="CHEBI:59918"/>
        <dbReference type="EC" id="3.6.1.7"/>
    </reaction>
</comment>